<sequence length="284" mass="32198">MILQLQIPASLNLRRTLGKAFYVSASDTVAEDAGIRFRKKVMYLESLNIDTSKALHLNPNLRSAPLSTLQSVTRCLYSMGLDLSSIGRILDMHPKLLTVDPYSDIYPVLDFLLNTVELPFPEVSKSIQRCPRLLVTDVDAQLRPTFEFLSDLGFVGSNRLNSQTSLLLVSSIESTLMRKIDFFVGIGIDYDDVRNMVLRSPGLLTFSIENNLRPKVEYFLNEMKGDLGEIKSFPQYFSFSLERKIRPRHRLLMDYGFSLSLSEMLKASYGDFIRRLAGKHGNPS</sequence>
<keyword evidence="2" id="KW-0804">Transcription</keyword>
<accession>S8D5X4</accession>
<dbReference type="GO" id="GO:0006353">
    <property type="term" value="P:DNA-templated transcription termination"/>
    <property type="evidence" value="ECO:0007669"/>
    <property type="project" value="UniProtKB-KW"/>
</dbReference>
<dbReference type="Pfam" id="PF02536">
    <property type="entry name" value="mTERF"/>
    <property type="match status" value="1"/>
</dbReference>
<protein>
    <submittedName>
        <fullName evidence="4">Uncharacterized protein</fullName>
    </submittedName>
</protein>
<evidence type="ECO:0000313" key="5">
    <source>
        <dbReference type="Proteomes" id="UP000015453"/>
    </source>
</evidence>
<evidence type="ECO:0000256" key="2">
    <source>
        <dbReference type="ARBA" id="ARBA00022472"/>
    </source>
</evidence>
<evidence type="ECO:0000256" key="3">
    <source>
        <dbReference type="ARBA" id="ARBA00022946"/>
    </source>
</evidence>
<name>S8D5X4_9LAMI</name>
<dbReference type="GO" id="GO:0003676">
    <property type="term" value="F:nucleic acid binding"/>
    <property type="evidence" value="ECO:0007669"/>
    <property type="project" value="InterPro"/>
</dbReference>
<dbReference type="SMART" id="SM00733">
    <property type="entry name" value="Mterf"/>
    <property type="match status" value="6"/>
</dbReference>
<keyword evidence="3" id="KW-0809">Transit peptide</keyword>
<comment type="similarity">
    <text evidence="1">Belongs to the mTERF family.</text>
</comment>
<dbReference type="EMBL" id="AUSU01009618">
    <property type="protein sequence ID" value="EPS58018.1"/>
    <property type="molecule type" value="Genomic_DNA"/>
</dbReference>
<proteinExistence type="inferred from homology"/>
<dbReference type="InterPro" id="IPR038538">
    <property type="entry name" value="MTERF_sf"/>
</dbReference>
<comment type="caution">
    <text evidence="4">The sequence shown here is derived from an EMBL/GenBank/DDBJ whole genome shotgun (WGS) entry which is preliminary data.</text>
</comment>
<keyword evidence="5" id="KW-1185">Reference proteome</keyword>
<evidence type="ECO:0000256" key="1">
    <source>
        <dbReference type="ARBA" id="ARBA00007692"/>
    </source>
</evidence>
<dbReference type="PANTHER" id="PTHR13068">
    <property type="entry name" value="CGI-12 PROTEIN-RELATED"/>
    <property type="match status" value="1"/>
</dbReference>
<dbReference type="PANTHER" id="PTHR13068:SF36">
    <property type="entry name" value="TRANSCRIPTION TERMINATION FACTOR MTEF1, CHLOROPLASTIC"/>
    <property type="match status" value="1"/>
</dbReference>
<reference evidence="4 5" key="1">
    <citation type="journal article" date="2013" name="BMC Genomics">
        <title>The miniature genome of a carnivorous plant Genlisea aurea contains a low number of genes and short non-coding sequences.</title>
        <authorList>
            <person name="Leushkin E.V."/>
            <person name="Sutormin R.A."/>
            <person name="Nabieva E.R."/>
            <person name="Penin A.A."/>
            <person name="Kondrashov A.S."/>
            <person name="Logacheva M.D."/>
        </authorList>
    </citation>
    <scope>NUCLEOTIDE SEQUENCE [LARGE SCALE GENOMIC DNA]</scope>
</reference>
<gene>
    <name evidence="4" type="ORF">M569_16800</name>
</gene>
<dbReference type="InterPro" id="IPR003690">
    <property type="entry name" value="MTERF"/>
</dbReference>
<keyword evidence="2" id="KW-0806">Transcription termination</keyword>
<organism evidence="4 5">
    <name type="scientific">Genlisea aurea</name>
    <dbReference type="NCBI Taxonomy" id="192259"/>
    <lineage>
        <taxon>Eukaryota</taxon>
        <taxon>Viridiplantae</taxon>
        <taxon>Streptophyta</taxon>
        <taxon>Embryophyta</taxon>
        <taxon>Tracheophyta</taxon>
        <taxon>Spermatophyta</taxon>
        <taxon>Magnoliopsida</taxon>
        <taxon>eudicotyledons</taxon>
        <taxon>Gunneridae</taxon>
        <taxon>Pentapetalae</taxon>
        <taxon>asterids</taxon>
        <taxon>lamiids</taxon>
        <taxon>Lamiales</taxon>
        <taxon>Lentibulariaceae</taxon>
        <taxon>Genlisea</taxon>
    </lineage>
</organism>
<keyword evidence="2" id="KW-0805">Transcription regulation</keyword>
<dbReference type="OrthoDB" id="637682at2759"/>
<dbReference type="Gene3D" id="1.25.70.10">
    <property type="entry name" value="Transcription termination factor 3, mitochondrial"/>
    <property type="match status" value="1"/>
</dbReference>
<dbReference type="Proteomes" id="UP000015453">
    <property type="component" value="Unassembled WGS sequence"/>
</dbReference>
<evidence type="ECO:0000313" key="4">
    <source>
        <dbReference type="EMBL" id="EPS58018.1"/>
    </source>
</evidence>
<dbReference type="AlphaFoldDB" id="S8D5X4"/>